<dbReference type="RefSeq" id="YP_009313072.1">
    <property type="nucleotide sequence ID" value="NC_031655.1"/>
</dbReference>
<organism evidence="1">
    <name type="scientific">Dermonema virens</name>
    <dbReference type="NCBI Taxonomy" id="1077399"/>
    <lineage>
        <taxon>Eukaryota</taxon>
        <taxon>Rhodophyta</taxon>
        <taxon>Florideophyceae</taxon>
        <taxon>Nemaliophycidae</taxon>
        <taxon>Nemaliales</taxon>
        <taxon>Liagoraceae</taxon>
        <taxon>Dermonema</taxon>
    </lineage>
</organism>
<reference evidence="1" key="1">
    <citation type="submission" date="2016-10" db="EMBL/GenBank/DDBJ databases">
        <title>Chloroplast genomes as a tool to resolve red algal phylogenies: a case study in the Nemaliales.</title>
        <authorList>
            <person name="Costa J.F."/>
            <person name="Lin S.M."/>
            <person name="Macaya E.C."/>
            <person name="Fernandez-Garcia C."/>
            <person name="Verbruggen H."/>
        </authorList>
    </citation>
    <scope>NUCLEOTIDE SEQUENCE</scope>
    <source>
        <strain evidence="1">J.0258</strain>
    </source>
</reference>
<protein>
    <recommendedName>
        <fullName evidence="2">Reverse transcriptase N-terminal domain-containing protein</fullName>
    </recommendedName>
</protein>
<keyword evidence="1" id="KW-0150">Chloroplast</keyword>
<accession>A0A1G4NRZ0</accession>
<evidence type="ECO:0000313" key="1">
    <source>
        <dbReference type="EMBL" id="SCW21326.1"/>
    </source>
</evidence>
<sequence length="351" mass="41691">MDKIEYNLNKKYIEEDQHELFYLQKRIYRASKECNQLLVQSLHKLLISSFAINRLAETTILFKHGKNSIERLNNYNKQKRIDEQLIEWCLQSEWCCKISDTHLSSSYNCYFLKKWHYTVLLFPANIQNIDVGYLLDKIQCIAWIKDRLKCILDKNKINQSIRWNATEKHAGHNSMIYLLYSIVKSGFQWVYYQQQHSNINSKLSLNNMETGLYLAYLNTTIAHKDKILSLFLYNTSIDSQILFKENMSISGSLETPINQMQDKLKSKATKELLLSIKHLLYHKDLIGRFRCRSNKNIRKTVIYTRNIFEHWVSYYSPLNNDDDLTYVKKKIMLIFKAWGRKGKADLTIHCL</sequence>
<reference evidence="1" key="2">
    <citation type="submission" date="2016-10" db="EMBL/GenBank/DDBJ databases">
        <authorList>
            <person name="de Groot N.N."/>
        </authorList>
    </citation>
    <scope>NUCLEOTIDE SEQUENCE</scope>
    <source>
        <strain evidence="1">J.0258</strain>
    </source>
</reference>
<dbReference type="GeneID" id="30000093"/>
<geneLocation type="chloroplast" evidence="1"/>
<proteinExistence type="predicted"/>
<dbReference type="EMBL" id="LT622863">
    <property type="protein sequence ID" value="SCW21326.1"/>
    <property type="molecule type" value="Genomic_DNA"/>
</dbReference>
<evidence type="ECO:0008006" key="2">
    <source>
        <dbReference type="Google" id="ProtNLM"/>
    </source>
</evidence>
<name>A0A1G4NRZ0_9FLOR</name>
<keyword evidence="1" id="KW-0934">Plastid</keyword>
<gene>
    <name evidence="1" type="primary">ORF_3</name>
    <name evidence="1" type="ORF">BQ776_100</name>
</gene>
<dbReference type="AlphaFoldDB" id="A0A1G4NRZ0"/>